<evidence type="ECO:0000313" key="2">
    <source>
        <dbReference type="Proteomes" id="UP000295361"/>
    </source>
</evidence>
<gene>
    <name evidence="1" type="ORF">DES47_10395</name>
</gene>
<keyword evidence="2" id="KW-1185">Reference proteome</keyword>
<comment type="caution">
    <text evidence="1">The sequence shown here is derived from an EMBL/GenBank/DDBJ whole genome shotgun (WGS) entry which is preliminary data.</text>
</comment>
<accession>A0A4V3CTA6</accession>
<dbReference type="EMBL" id="SNXS01000003">
    <property type="protein sequence ID" value="TDP71117.1"/>
    <property type="molecule type" value="Genomic_DNA"/>
</dbReference>
<reference evidence="1 2" key="1">
    <citation type="submission" date="2019-03" db="EMBL/GenBank/DDBJ databases">
        <title>Genomic Encyclopedia of Type Strains, Phase IV (KMG-IV): sequencing the most valuable type-strain genomes for metagenomic binning, comparative biology and taxonomic classification.</title>
        <authorList>
            <person name="Goeker M."/>
        </authorList>
    </citation>
    <scope>NUCLEOTIDE SEQUENCE [LARGE SCALE GENOMIC DNA]</scope>
    <source>
        <strain evidence="1 2">DSM 16998</strain>
    </source>
</reference>
<dbReference type="InParanoid" id="A0A4V3CTA6"/>
<dbReference type="AlphaFoldDB" id="A0A4V3CTA6"/>
<proteinExistence type="predicted"/>
<dbReference type="Proteomes" id="UP000295361">
    <property type="component" value="Unassembled WGS sequence"/>
</dbReference>
<sequence length="316" mass="35437">MQLPRLRHRPPGRDDVAELMSLLPAWLGLDPATRQALPALWERLVDEPALIAGLTEDLSRPAGERAQALGVGMVLPQALVRELRLDAEPEPGIARRLYTGLLAGRWQPLGDKDIGRANARGELHLLTLHFDMRVRDLDDPMARSLMIMGAETFRAGFSGYRSQAMYFENTVASAGWMQMNGFLRRPYQPGGQQAPGGEPLAFYRLTRAEALGAAPGSTVRDIFDHHAPLFGFSATQRQLLWLSLFDAPDELLMQRLDVSVHGLKKLWRGLYERIEDAAPEFFGDAAGDNEGRRGPEKRRQVLAYVRQRPEELRPWA</sequence>
<name>A0A4V3CTA6_9BURK</name>
<evidence type="ECO:0000313" key="1">
    <source>
        <dbReference type="EMBL" id="TDP71117.1"/>
    </source>
</evidence>
<organism evidence="1 2">
    <name type="scientific">Roseateles toxinivorans</name>
    <dbReference type="NCBI Taxonomy" id="270368"/>
    <lineage>
        <taxon>Bacteria</taxon>
        <taxon>Pseudomonadati</taxon>
        <taxon>Pseudomonadota</taxon>
        <taxon>Betaproteobacteria</taxon>
        <taxon>Burkholderiales</taxon>
        <taxon>Sphaerotilaceae</taxon>
        <taxon>Roseateles</taxon>
    </lineage>
</organism>
<protein>
    <submittedName>
        <fullName evidence="1">Uncharacterized protein</fullName>
    </submittedName>
</protein>